<gene>
    <name evidence="3" type="ORF">N7476_005015</name>
</gene>
<evidence type="ECO:0000313" key="4">
    <source>
        <dbReference type="Proteomes" id="UP001147746"/>
    </source>
</evidence>
<accession>A0A9W9U5R5</accession>
<dbReference type="Proteomes" id="UP001147746">
    <property type="component" value="Unassembled WGS sequence"/>
</dbReference>
<evidence type="ECO:0000256" key="1">
    <source>
        <dbReference type="SAM" id="Coils"/>
    </source>
</evidence>
<feature type="compositionally biased region" description="Polar residues" evidence="2">
    <location>
        <begin position="39"/>
        <end position="49"/>
    </location>
</feature>
<feature type="region of interest" description="Disordered" evidence="2">
    <location>
        <begin position="39"/>
        <end position="60"/>
    </location>
</feature>
<protein>
    <submittedName>
        <fullName evidence="3">Uncharacterized protein</fullName>
    </submittedName>
</protein>
<proteinExistence type="predicted"/>
<sequence>MDSTTETPNIKFDVPIEKSQENLLDQSSKEFELPEHTIITSEDQTQHLSAPQVAQKGQYPHSTDPFEALIEELKRLDQDDQQLASQASLLIGLYRRLWEAYTAKHTTNQYLVKTNQQLRTVNVQLGQERELLERRHANQEALLSYFGQAFDKVRDGIAGVLRDWDGSYVDETALPRGVTSAAVLPSPYAGT</sequence>
<keyword evidence="4" id="KW-1185">Reference proteome</keyword>
<dbReference type="EMBL" id="JAPZBO010000004">
    <property type="protein sequence ID" value="KAJ5318595.1"/>
    <property type="molecule type" value="Genomic_DNA"/>
</dbReference>
<reference evidence="3" key="2">
    <citation type="journal article" date="2023" name="IMA Fungus">
        <title>Comparative genomic study of the Penicillium genus elucidates a diverse pangenome and 15 lateral gene transfer events.</title>
        <authorList>
            <person name="Petersen C."/>
            <person name="Sorensen T."/>
            <person name="Nielsen M.R."/>
            <person name="Sondergaard T.E."/>
            <person name="Sorensen J.L."/>
            <person name="Fitzpatrick D.A."/>
            <person name="Frisvad J.C."/>
            <person name="Nielsen K.L."/>
        </authorList>
    </citation>
    <scope>NUCLEOTIDE SEQUENCE</scope>
    <source>
        <strain evidence="3">IBT 21472</strain>
    </source>
</reference>
<reference evidence="3" key="1">
    <citation type="submission" date="2022-12" db="EMBL/GenBank/DDBJ databases">
        <authorList>
            <person name="Petersen C."/>
        </authorList>
    </citation>
    <scope>NUCLEOTIDE SEQUENCE</scope>
    <source>
        <strain evidence="3">IBT 21472</strain>
    </source>
</reference>
<organism evidence="3 4">
    <name type="scientific">Penicillium atrosanguineum</name>
    <dbReference type="NCBI Taxonomy" id="1132637"/>
    <lineage>
        <taxon>Eukaryota</taxon>
        <taxon>Fungi</taxon>
        <taxon>Dikarya</taxon>
        <taxon>Ascomycota</taxon>
        <taxon>Pezizomycotina</taxon>
        <taxon>Eurotiomycetes</taxon>
        <taxon>Eurotiomycetidae</taxon>
        <taxon>Eurotiales</taxon>
        <taxon>Aspergillaceae</taxon>
        <taxon>Penicillium</taxon>
    </lineage>
</organism>
<dbReference type="AlphaFoldDB" id="A0A9W9U5R5"/>
<feature type="coiled-coil region" evidence="1">
    <location>
        <begin position="115"/>
        <end position="142"/>
    </location>
</feature>
<evidence type="ECO:0000256" key="2">
    <source>
        <dbReference type="SAM" id="MobiDB-lite"/>
    </source>
</evidence>
<evidence type="ECO:0000313" key="3">
    <source>
        <dbReference type="EMBL" id="KAJ5318595.1"/>
    </source>
</evidence>
<name>A0A9W9U5R5_9EURO</name>
<keyword evidence="1" id="KW-0175">Coiled coil</keyword>
<comment type="caution">
    <text evidence="3">The sequence shown here is derived from an EMBL/GenBank/DDBJ whole genome shotgun (WGS) entry which is preliminary data.</text>
</comment>